<dbReference type="Proteomes" id="UP000516444">
    <property type="component" value="Chromosome"/>
</dbReference>
<feature type="region of interest" description="Disordered" evidence="1">
    <location>
        <begin position="1"/>
        <end position="22"/>
    </location>
</feature>
<reference evidence="2 3" key="1">
    <citation type="journal article" date="2014" name="Int. J. Syst. Evol. Microbiol.">
        <title>Complete genome sequence of Corynebacterium casei LMG S-19264T (=DSM 44701T), isolated from a smear-ripened cheese.</title>
        <authorList>
            <consortium name="US DOE Joint Genome Institute (JGI-PGF)"/>
            <person name="Walter F."/>
            <person name="Albersmeier A."/>
            <person name="Kalinowski J."/>
            <person name="Ruckert C."/>
        </authorList>
    </citation>
    <scope>NUCLEOTIDE SEQUENCE [LARGE SCALE GENOMIC DNA]</scope>
    <source>
        <strain evidence="2 3">JCM 4677</strain>
    </source>
</reference>
<dbReference type="KEGG" id="sgm:GCM10017557_59310"/>
<sequence>MARRERSLRRVESGGMGRSYQLDKTTRLAKKVLAPAAPTHSRPFRGLRPRTPVAQFPAPLEVPPQGRGELRNLLAGVWGHSPQKGREG</sequence>
<gene>
    <name evidence="2" type="ORF">GCM10017557_59310</name>
</gene>
<evidence type="ECO:0000313" key="2">
    <source>
        <dbReference type="EMBL" id="BCL31072.1"/>
    </source>
</evidence>
<evidence type="ECO:0000313" key="3">
    <source>
        <dbReference type="Proteomes" id="UP000516444"/>
    </source>
</evidence>
<organism evidence="2 3">
    <name type="scientific">Streptomyces aurantiacus</name>
    <dbReference type="NCBI Taxonomy" id="47760"/>
    <lineage>
        <taxon>Bacteria</taxon>
        <taxon>Bacillati</taxon>
        <taxon>Actinomycetota</taxon>
        <taxon>Actinomycetes</taxon>
        <taxon>Kitasatosporales</taxon>
        <taxon>Streptomycetaceae</taxon>
        <taxon>Streptomyces</taxon>
        <taxon>Streptomyces aurantiacus group</taxon>
    </lineage>
</organism>
<keyword evidence="3" id="KW-1185">Reference proteome</keyword>
<proteinExistence type="predicted"/>
<accession>A0A7G1P7R5</accession>
<evidence type="ECO:0000256" key="1">
    <source>
        <dbReference type="SAM" id="MobiDB-lite"/>
    </source>
</evidence>
<protein>
    <submittedName>
        <fullName evidence="2">Uncharacterized protein</fullName>
    </submittedName>
</protein>
<dbReference type="AlphaFoldDB" id="A0A7G1P7R5"/>
<feature type="compositionally biased region" description="Basic and acidic residues" evidence="1">
    <location>
        <begin position="1"/>
        <end position="12"/>
    </location>
</feature>
<dbReference type="EMBL" id="AP023440">
    <property type="protein sequence ID" value="BCL31072.1"/>
    <property type="molecule type" value="Genomic_DNA"/>
</dbReference>
<name>A0A7G1P7R5_9ACTN</name>